<protein>
    <submittedName>
        <fullName evidence="3">Uncharacterized protein</fullName>
    </submittedName>
</protein>
<evidence type="ECO:0000256" key="2">
    <source>
        <dbReference type="SAM" id="SignalP"/>
    </source>
</evidence>
<sequence>MAVTFGYCWFILTVIINSLVCCLEPACIDANCYIPLHSKIGTNYSVYGITQGGAIFVADMMTFSNAKFLNDLKAIDARVEHFDCSTATVHFVSTNLSILKSAKYEKNVNFFIIDAPKARIMLPSCNWTVYSDILYCQIYWPMTKFVRIHRCYHPKYYYARWSNKLYYLCYNDDGISNQTLFINEGLKLGLLRYGYKDIAPGFVSLNDATTMDYLGQIIVLNEMDDHYPNWLQPFQGENALKPEAERLLSCIIGNKIRYVLQTTIAQFCIFEILTLSFRMTVQLLPNDFNKVPLLIKDDQLSINVLPLIITRQKSMVEEMQISGDVIGTLNMDVFINITLAVPLYTFIFIIISILFIRWRITLIPKTLLNLRIYFQQIIDRIW</sequence>
<gene>
    <name evidence="3" type="ORF">NAV_LOCUS8466</name>
</gene>
<feature type="chain" id="PRO_5019839052" evidence="2">
    <location>
        <begin position="23"/>
        <end position="382"/>
    </location>
</feature>
<keyword evidence="4" id="KW-1185">Reference proteome</keyword>
<keyword evidence="2" id="KW-0732">Signal</keyword>
<evidence type="ECO:0000256" key="1">
    <source>
        <dbReference type="SAM" id="Phobius"/>
    </source>
</evidence>
<proteinExistence type="predicted"/>
<reference evidence="3 4" key="1">
    <citation type="submission" date="2018-08" db="EMBL/GenBank/DDBJ databases">
        <authorList>
            <person name="Laetsch R D."/>
            <person name="Stevens L."/>
            <person name="Kumar S."/>
            <person name="Blaxter L. M."/>
        </authorList>
    </citation>
    <scope>NUCLEOTIDE SEQUENCE [LARGE SCALE GENOMIC DNA]</scope>
</reference>
<keyword evidence="1" id="KW-1133">Transmembrane helix</keyword>
<keyword evidence="1" id="KW-0472">Membrane</keyword>
<evidence type="ECO:0000313" key="4">
    <source>
        <dbReference type="Proteomes" id="UP000276991"/>
    </source>
</evidence>
<feature type="transmembrane region" description="Helical" evidence="1">
    <location>
        <begin position="333"/>
        <end position="356"/>
    </location>
</feature>
<dbReference type="AlphaFoldDB" id="A0A498SU41"/>
<dbReference type="EMBL" id="UPTC01002603">
    <property type="protein sequence ID" value="VBB33675.1"/>
    <property type="molecule type" value="Genomic_DNA"/>
</dbReference>
<accession>A0A498SU41</accession>
<feature type="signal peptide" evidence="2">
    <location>
        <begin position="1"/>
        <end position="22"/>
    </location>
</feature>
<dbReference type="OrthoDB" id="5825042at2759"/>
<dbReference type="Proteomes" id="UP000276991">
    <property type="component" value="Unassembled WGS sequence"/>
</dbReference>
<organism evidence="3 4">
    <name type="scientific">Acanthocheilonema viteae</name>
    <name type="common">Filarial nematode worm</name>
    <name type="synonym">Dipetalonema viteae</name>
    <dbReference type="NCBI Taxonomy" id="6277"/>
    <lineage>
        <taxon>Eukaryota</taxon>
        <taxon>Metazoa</taxon>
        <taxon>Ecdysozoa</taxon>
        <taxon>Nematoda</taxon>
        <taxon>Chromadorea</taxon>
        <taxon>Rhabditida</taxon>
        <taxon>Spirurina</taxon>
        <taxon>Spiruromorpha</taxon>
        <taxon>Filarioidea</taxon>
        <taxon>Onchocercidae</taxon>
        <taxon>Acanthocheilonema</taxon>
    </lineage>
</organism>
<name>A0A498SU41_ACAVI</name>
<evidence type="ECO:0000313" key="3">
    <source>
        <dbReference type="EMBL" id="VBB33675.1"/>
    </source>
</evidence>
<keyword evidence="1" id="KW-0812">Transmembrane</keyword>